<dbReference type="Proteomes" id="UP000182248">
    <property type="component" value="Unassembled WGS sequence"/>
</dbReference>
<proteinExistence type="predicted"/>
<organism evidence="1 2">
    <name type="scientific">Sinomicrobium oceani</name>
    <dbReference type="NCBI Taxonomy" id="1150368"/>
    <lineage>
        <taxon>Bacteria</taxon>
        <taxon>Pseudomonadati</taxon>
        <taxon>Bacteroidota</taxon>
        <taxon>Flavobacteriia</taxon>
        <taxon>Flavobacteriales</taxon>
        <taxon>Flavobacteriaceae</taxon>
        <taxon>Sinomicrobium</taxon>
    </lineage>
</organism>
<evidence type="ECO:0000313" key="1">
    <source>
        <dbReference type="EMBL" id="SFW26135.1"/>
    </source>
</evidence>
<dbReference type="GO" id="GO:0003700">
    <property type="term" value="F:DNA-binding transcription factor activity"/>
    <property type="evidence" value="ECO:0007669"/>
    <property type="project" value="TreeGrafter"/>
</dbReference>
<dbReference type="GO" id="GO:0005829">
    <property type="term" value="C:cytosol"/>
    <property type="evidence" value="ECO:0007669"/>
    <property type="project" value="TreeGrafter"/>
</dbReference>
<dbReference type="SUPFAM" id="SSF46785">
    <property type="entry name" value="Winged helix' DNA-binding domain"/>
    <property type="match status" value="1"/>
</dbReference>
<dbReference type="InterPro" id="IPR036390">
    <property type="entry name" value="WH_DNA-bd_sf"/>
</dbReference>
<evidence type="ECO:0000313" key="2">
    <source>
        <dbReference type="Proteomes" id="UP000182248"/>
    </source>
</evidence>
<dbReference type="OrthoDB" id="213028at2"/>
<dbReference type="EMBL" id="FPJE01000003">
    <property type="protein sequence ID" value="SFW26135.1"/>
    <property type="molecule type" value="Genomic_DNA"/>
</dbReference>
<keyword evidence="2" id="KW-1185">Reference proteome</keyword>
<accession>A0A1K1MSR4</accession>
<name>A0A1K1MSR4_9FLAO</name>
<dbReference type="STRING" id="1150368.SAMN02927921_00796"/>
<reference evidence="1 2" key="1">
    <citation type="submission" date="2016-11" db="EMBL/GenBank/DDBJ databases">
        <authorList>
            <person name="Jaros S."/>
            <person name="Januszkiewicz K."/>
            <person name="Wedrychowicz H."/>
        </authorList>
    </citation>
    <scope>NUCLEOTIDE SEQUENCE [LARGE SCALE GENOMIC DNA]</scope>
    <source>
        <strain evidence="1 2">CGMCC 1.12145</strain>
    </source>
</reference>
<dbReference type="RefSeq" id="WP_072316160.1">
    <property type="nucleotide sequence ID" value="NZ_FPJE01000003.1"/>
</dbReference>
<dbReference type="Pfam" id="PF02082">
    <property type="entry name" value="Rrf2"/>
    <property type="match status" value="1"/>
</dbReference>
<protein>
    <submittedName>
        <fullName evidence="1">Rrf2 family protein</fullName>
    </submittedName>
</protein>
<sequence length="135" mass="14791">MNNVRFATSLHILTLLALNEGVYLSSDFIAGSVNVNAAAIRKEISNLKLCMLVESKEGKGGGSILARPASQIKLSDVYDAVKQVHVLGRSNTPNPDCPVGKEVNRHLEALYEDTDDYVRQKLTTVTLKDFVQKFG</sequence>
<dbReference type="InterPro" id="IPR000944">
    <property type="entry name" value="Tscrpt_reg_Rrf2"/>
</dbReference>
<dbReference type="Gene3D" id="1.10.10.10">
    <property type="entry name" value="Winged helix-like DNA-binding domain superfamily/Winged helix DNA-binding domain"/>
    <property type="match status" value="1"/>
</dbReference>
<dbReference type="PANTHER" id="PTHR33221">
    <property type="entry name" value="WINGED HELIX-TURN-HELIX TRANSCRIPTIONAL REGULATOR, RRF2 FAMILY"/>
    <property type="match status" value="1"/>
</dbReference>
<dbReference type="PANTHER" id="PTHR33221:SF15">
    <property type="entry name" value="HTH-TYPE TRANSCRIPTIONAL REGULATOR YWGB-RELATED"/>
    <property type="match status" value="1"/>
</dbReference>
<dbReference type="PROSITE" id="PS51197">
    <property type="entry name" value="HTH_RRF2_2"/>
    <property type="match status" value="1"/>
</dbReference>
<dbReference type="InterPro" id="IPR036388">
    <property type="entry name" value="WH-like_DNA-bd_sf"/>
</dbReference>
<gene>
    <name evidence="1" type="ORF">SAMN02927921_00796</name>
</gene>
<dbReference type="AlphaFoldDB" id="A0A1K1MSR4"/>